<evidence type="ECO:0000313" key="2">
    <source>
        <dbReference type="Proteomes" id="UP000054729"/>
    </source>
</evidence>
<sequence>MREWLKCFFYEKEATLVINGKSYKPSDWEKIGEGSEKRVFKIKDEKLCFFIPNKWRSEDDWNSKIEAEKYFLDEMTKLGMKTQQFELVSIDISAPNKPTYTIKALTTTDFENLCKEESIVIHNPKGDQRIIGTPPDFMAMRDKFKDKQFVREVFKKFIDEYATAYTFSLPVSALQSNDDSQHLCFELSANPEQPPVVRYMFWDVVSDMGNRALIPIVPTLKELRKGAESYTWRTNDNDALAALASSVAYSIYEMLNQSVKQNIDPFKFIKELETDILSAIDDDAFLLPALEHAKKQAVKMINENLTELSQDQRSNEIFIGLMLLAIPTDDIDLVKRCFQFCSPSDIKKEQVDKVMEIASKYNNPVIIQCIKDNLGTEKEKVQGLKPSFFKQHQVQINEIRSTVSNTM</sequence>
<dbReference type="STRING" id="66969.Lwal_1562"/>
<accession>A0A0W1ABY8</accession>
<keyword evidence="2" id="KW-1185">Reference proteome</keyword>
<name>A0A0W1ABY8_9GAMM</name>
<dbReference type="OrthoDB" id="5651611at2"/>
<comment type="caution">
    <text evidence="1">The sequence shown here is derived from an EMBL/GenBank/DDBJ whole genome shotgun (WGS) entry which is preliminary data.</text>
</comment>
<dbReference type="PATRIC" id="fig|66969.6.peg.1702"/>
<dbReference type="EMBL" id="LNZB01000038">
    <property type="protein sequence ID" value="KTD78792.1"/>
    <property type="molecule type" value="Genomic_DNA"/>
</dbReference>
<dbReference type="AlphaFoldDB" id="A0A0W1ABY8"/>
<dbReference type="Proteomes" id="UP000054729">
    <property type="component" value="Unassembled WGS sequence"/>
</dbReference>
<dbReference type="RefSeq" id="WP_058480261.1">
    <property type="nucleotide sequence ID" value="NZ_CAAAIQ010000015.1"/>
</dbReference>
<gene>
    <name evidence="1" type="ORF">Lwal_1562</name>
</gene>
<protein>
    <submittedName>
        <fullName evidence="1">Uncharacterized protein</fullName>
    </submittedName>
</protein>
<proteinExistence type="predicted"/>
<organism evidence="1 2">
    <name type="scientific">Legionella waltersii</name>
    <dbReference type="NCBI Taxonomy" id="66969"/>
    <lineage>
        <taxon>Bacteria</taxon>
        <taxon>Pseudomonadati</taxon>
        <taxon>Pseudomonadota</taxon>
        <taxon>Gammaproteobacteria</taxon>
        <taxon>Legionellales</taxon>
        <taxon>Legionellaceae</taxon>
        <taxon>Legionella</taxon>
    </lineage>
</organism>
<reference evidence="1 2" key="1">
    <citation type="submission" date="2015-11" db="EMBL/GenBank/DDBJ databases">
        <title>Genomic analysis of 38 Legionella species identifies large and diverse effector repertoires.</title>
        <authorList>
            <person name="Burstein D."/>
            <person name="Amaro F."/>
            <person name="Zusman T."/>
            <person name="Lifshitz Z."/>
            <person name="Cohen O."/>
            <person name="Gilbert J.A."/>
            <person name="Pupko T."/>
            <person name="Shuman H.A."/>
            <person name="Segal G."/>
        </authorList>
    </citation>
    <scope>NUCLEOTIDE SEQUENCE [LARGE SCALE GENOMIC DNA]</scope>
    <source>
        <strain evidence="1 2">ATCC 51914</strain>
    </source>
</reference>
<evidence type="ECO:0000313" key="1">
    <source>
        <dbReference type="EMBL" id="KTD78792.1"/>
    </source>
</evidence>